<dbReference type="SUPFAM" id="SSF143081">
    <property type="entry name" value="BB1717-like"/>
    <property type="match status" value="1"/>
</dbReference>
<dbReference type="InterPro" id="IPR036590">
    <property type="entry name" value="SRAP-like"/>
</dbReference>
<evidence type="ECO:0000313" key="1">
    <source>
        <dbReference type="EMBL" id="TVV76442.1"/>
    </source>
</evidence>
<reference evidence="1 2" key="1">
    <citation type="submission" date="2019-07" db="EMBL/GenBank/DDBJ databases">
        <title>Sphingomonas solaris sp. nov., isolated from a solar panel from Boston, Massachusetts.</title>
        <authorList>
            <person name="Tanner K."/>
            <person name="Pascual J."/>
            <person name="Mancuso C."/>
            <person name="Pereto J."/>
            <person name="Khalil A."/>
            <person name="Vilanova C."/>
        </authorList>
    </citation>
    <scope>NUCLEOTIDE SEQUENCE [LARGE SCALE GENOMIC DNA]</scope>
    <source>
        <strain evidence="1 2">R4DWN</strain>
    </source>
</reference>
<dbReference type="EMBL" id="VNIM01000010">
    <property type="protein sequence ID" value="TVV76442.1"/>
    <property type="molecule type" value="Genomic_DNA"/>
</dbReference>
<dbReference type="Gene3D" id="3.90.1680.10">
    <property type="entry name" value="SOS response associated peptidase-like"/>
    <property type="match status" value="1"/>
</dbReference>
<keyword evidence="2" id="KW-1185">Reference proteome</keyword>
<name>A0A558RAY5_9SPHN</name>
<dbReference type="AlphaFoldDB" id="A0A558RAY5"/>
<organism evidence="1 2">
    <name type="scientific">Alterirhizorhabdus solaris</name>
    <dbReference type="NCBI Taxonomy" id="2529389"/>
    <lineage>
        <taxon>Bacteria</taxon>
        <taxon>Pseudomonadati</taxon>
        <taxon>Pseudomonadota</taxon>
        <taxon>Alphaproteobacteria</taxon>
        <taxon>Sphingomonadales</taxon>
        <taxon>Rhizorhabdaceae</taxon>
        <taxon>Alterirhizorhabdus</taxon>
    </lineage>
</organism>
<dbReference type="InterPro" id="IPR003738">
    <property type="entry name" value="SRAP"/>
</dbReference>
<dbReference type="OrthoDB" id="9782620at2"/>
<proteinExistence type="predicted"/>
<dbReference type="GO" id="GO:0003697">
    <property type="term" value="F:single-stranded DNA binding"/>
    <property type="evidence" value="ECO:0007669"/>
    <property type="project" value="InterPro"/>
</dbReference>
<dbReference type="Proteomes" id="UP000318681">
    <property type="component" value="Unassembled WGS sequence"/>
</dbReference>
<dbReference type="Pfam" id="PF02586">
    <property type="entry name" value="SRAP"/>
    <property type="match status" value="1"/>
</dbReference>
<dbReference type="RefSeq" id="WP_145148478.1">
    <property type="nucleotide sequence ID" value="NZ_VNIM01000010.1"/>
</dbReference>
<evidence type="ECO:0008006" key="3">
    <source>
        <dbReference type="Google" id="ProtNLM"/>
    </source>
</evidence>
<dbReference type="GO" id="GO:0106300">
    <property type="term" value="P:protein-DNA covalent cross-linking repair"/>
    <property type="evidence" value="ECO:0007669"/>
    <property type="project" value="InterPro"/>
</dbReference>
<accession>A0A558RAY5</accession>
<gene>
    <name evidence="1" type="ORF">FOY91_04250</name>
</gene>
<evidence type="ECO:0000313" key="2">
    <source>
        <dbReference type="Proteomes" id="UP000318681"/>
    </source>
</evidence>
<protein>
    <recommendedName>
        <fullName evidence="3">SOS response-associated peptidase</fullName>
    </recommendedName>
</protein>
<sequence length="171" mass="19332">MNATPFDSDAPLGSRRAIIRYNPDNAAELEMVELTWGLKPKEADGRPFRFVRSEGRTFPSHRCLIPASEFHVTTGERRYRFSLEDGNWFYLAGVWRPATGAWPESYAILTVEANPEVARYQERQGGVLLRRQRLDWLDQTMPESDLLQPLPARSFDVAQLGGAGAQPLLAL</sequence>
<comment type="caution">
    <text evidence="1">The sequence shown here is derived from an EMBL/GenBank/DDBJ whole genome shotgun (WGS) entry which is preliminary data.</text>
</comment>